<dbReference type="Pfam" id="PF00225">
    <property type="entry name" value="Kinesin"/>
    <property type="match status" value="1"/>
</dbReference>
<feature type="region of interest" description="Disordered" evidence="9">
    <location>
        <begin position="2300"/>
        <end position="2329"/>
    </location>
</feature>
<reference evidence="11" key="1">
    <citation type="submission" date="2019-10" db="EMBL/GenBank/DDBJ databases">
        <authorList>
            <person name="Zhang R."/>
            <person name="Pan Y."/>
            <person name="Wang J."/>
            <person name="Ma R."/>
            <person name="Yu S."/>
        </authorList>
    </citation>
    <scope>NUCLEOTIDE SEQUENCE</scope>
    <source>
        <strain evidence="11">LA-IB0</strain>
        <tissue evidence="11">Leaf</tissue>
    </source>
</reference>
<feature type="compositionally biased region" description="Polar residues" evidence="9">
    <location>
        <begin position="906"/>
        <end position="919"/>
    </location>
</feature>
<accession>A0AAV6WU88</accession>
<dbReference type="SUPFAM" id="SSF52540">
    <property type="entry name" value="P-loop containing nucleoside triphosphate hydrolases"/>
    <property type="match status" value="1"/>
</dbReference>
<dbReference type="GO" id="GO:0005524">
    <property type="term" value="F:ATP binding"/>
    <property type="evidence" value="ECO:0007669"/>
    <property type="project" value="UniProtKB-UniRule"/>
</dbReference>
<feature type="coiled-coil region" evidence="8">
    <location>
        <begin position="922"/>
        <end position="1020"/>
    </location>
</feature>
<feature type="coiled-coil region" evidence="8">
    <location>
        <begin position="613"/>
        <end position="640"/>
    </location>
</feature>
<evidence type="ECO:0000256" key="5">
    <source>
        <dbReference type="ARBA" id="ARBA00023175"/>
    </source>
</evidence>
<dbReference type="GO" id="GO:0005874">
    <property type="term" value="C:microtubule"/>
    <property type="evidence" value="ECO:0007669"/>
    <property type="project" value="UniProtKB-KW"/>
</dbReference>
<proteinExistence type="inferred from homology"/>
<name>A0AAV6WU88_9LAMI</name>
<dbReference type="EMBL" id="WHWC01000014">
    <property type="protein sequence ID" value="KAG8370585.1"/>
    <property type="molecule type" value="Genomic_DNA"/>
</dbReference>
<evidence type="ECO:0000256" key="4">
    <source>
        <dbReference type="ARBA" id="ARBA00023054"/>
    </source>
</evidence>
<dbReference type="Gene3D" id="3.40.850.10">
    <property type="entry name" value="Kinesin motor domain"/>
    <property type="match status" value="1"/>
</dbReference>
<dbReference type="PANTHER" id="PTHR37739">
    <property type="entry name" value="KINESIN-LIKE PROTEIN KIN-12D"/>
    <property type="match status" value="1"/>
</dbReference>
<feature type="region of interest" description="Disordered" evidence="9">
    <location>
        <begin position="2260"/>
        <end position="2281"/>
    </location>
</feature>
<keyword evidence="1" id="KW-0493">Microtubule</keyword>
<feature type="region of interest" description="Disordered" evidence="9">
    <location>
        <begin position="1"/>
        <end position="76"/>
    </location>
</feature>
<evidence type="ECO:0000313" key="11">
    <source>
        <dbReference type="EMBL" id="KAG8370585.1"/>
    </source>
</evidence>
<evidence type="ECO:0000256" key="1">
    <source>
        <dbReference type="ARBA" id="ARBA00022701"/>
    </source>
</evidence>
<evidence type="ECO:0000256" key="7">
    <source>
        <dbReference type="PROSITE-ProRule" id="PRU00283"/>
    </source>
</evidence>
<evidence type="ECO:0000256" key="3">
    <source>
        <dbReference type="ARBA" id="ARBA00022840"/>
    </source>
</evidence>
<dbReference type="InterPro" id="IPR044986">
    <property type="entry name" value="KIF15/KIN-12"/>
</dbReference>
<dbReference type="SMART" id="SM00129">
    <property type="entry name" value="KISc"/>
    <property type="match status" value="1"/>
</dbReference>
<feature type="coiled-coil region" evidence="8">
    <location>
        <begin position="1744"/>
        <end position="1877"/>
    </location>
</feature>
<feature type="compositionally biased region" description="Polar residues" evidence="9">
    <location>
        <begin position="101"/>
        <end position="111"/>
    </location>
</feature>
<keyword evidence="2 7" id="KW-0547">Nucleotide-binding</keyword>
<feature type="compositionally biased region" description="Basic and acidic residues" evidence="9">
    <location>
        <begin position="2310"/>
        <end position="2329"/>
    </location>
</feature>
<dbReference type="PRINTS" id="PR00380">
    <property type="entry name" value="KINESINHEAVY"/>
</dbReference>
<evidence type="ECO:0000259" key="10">
    <source>
        <dbReference type="PROSITE" id="PS50067"/>
    </source>
</evidence>
<evidence type="ECO:0000256" key="6">
    <source>
        <dbReference type="ARBA" id="ARBA00034488"/>
    </source>
</evidence>
<keyword evidence="4 8" id="KW-0175">Coiled coil</keyword>
<feature type="binding site" evidence="7">
    <location>
        <begin position="262"/>
        <end position="269"/>
    </location>
    <ligand>
        <name>ATP</name>
        <dbReference type="ChEBI" id="CHEBI:30616"/>
    </ligand>
</feature>
<gene>
    <name evidence="11" type="ORF">BUALT_Bualt14G0132400</name>
</gene>
<dbReference type="GO" id="GO:0008017">
    <property type="term" value="F:microtubule binding"/>
    <property type="evidence" value="ECO:0007669"/>
    <property type="project" value="InterPro"/>
</dbReference>
<feature type="compositionally biased region" description="Polar residues" evidence="9">
    <location>
        <begin position="2260"/>
        <end position="2275"/>
    </location>
</feature>
<protein>
    <recommendedName>
        <fullName evidence="10">Kinesin motor domain-containing protein</fullName>
    </recommendedName>
</protein>
<keyword evidence="3 7" id="KW-0067">ATP-binding</keyword>
<dbReference type="FunFam" id="3.40.850.10:FF:000033">
    <property type="entry name" value="Kinesin-like protein KIN-12E"/>
    <property type="match status" value="1"/>
</dbReference>
<feature type="region of interest" description="Disordered" evidence="9">
    <location>
        <begin position="2057"/>
        <end position="2080"/>
    </location>
</feature>
<evidence type="ECO:0000256" key="8">
    <source>
        <dbReference type="SAM" id="Coils"/>
    </source>
</evidence>
<dbReference type="InterPro" id="IPR036961">
    <property type="entry name" value="Kinesin_motor_dom_sf"/>
</dbReference>
<feature type="coiled-coil region" evidence="8">
    <location>
        <begin position="1906"/>
        <end position="1968"/>
    </location>
</feature>
<dbReference type="InterPro" id="IPR001752">
    <property type="entry name" value="Kinesin_motor_dom"/>
</dbReference>
<dbReference type="InterPro" id="IPR019821">
    <property type="entry name" value="Kinesin_motor_CS"/>
</dbReference>
<organism evidence="11 12">
    <name type="scientific">Buddleja alternifolia</name>
    <dbReference type="NCBI Taxonomy" id="168488"/>
    <lineage>
        <taxon>Eukaryota</taxon>
        <taxon>Viridiplantae</taxon>
        <taxon>Streptophyta</taxon>
        <taxon>Embryophyta</taxon>
        <taxon>Tracheophyta</taxon>
        <taxon>Spermatophyta</taxon>
        <taxon>Magnoliopsida</taxon>
        <taxon>eudicotyledons</taxon>
        <taxon>Gunneridae</taxon>
        <taxon>Pentapetalae</taxon>
        <taxon>asterids</taxon>
        <taxon>lamiids</taxon>
        <taxon>Lamiales</taxon>
        <taxon>Scrophulariaceae</taxon>
        <taxon>Buddlejeae</taxon>
        <taxon>Buddleja</taxon>
    </lineage>
</organism>
<feature type="domain" description="Kinesin motor" evidence="10">
    <location>
        <begin position="181"/>
        <end position="518"/>
    </location>
</feature>
<evidence type="ECO:0000313" key="12">
    <source>
        <dbReference type="Proteomes" id="UP000826271"/>
    </source>
</evidence>
<feature type="coiled-coil region" evidence="8">
    <location>
        <begin position="1997"/>
        <end position="2049"/>
    </location>
</feature>
<feature type="region of interest" description="Disordered" evidence="9">
    <location>
        <begin position="1343"/>
        <end position="1365"/>
    </location>
</feature>
<feature type="coiled-coil region" evidence="8">
    <location>
        <begin position="525"/>
        <end position="552"/>
    </location>
</feature>
<evidence type="ECO:0000256" key="2">
    <source>
        <dbReference type="ARBA" id="ARBA00022741"/>
    </source>
</evidence>
<feature type="region of interest" description="Disordered" evidence="9">
    <location>
        <begin position="894"/>
        <end position="919"/>
    </location>
</feature>
<keyword evidence="5 7" id="KW-0505">Motor protein</keyword>
<dbReference type="CDD" id="cd01373">
    <property type="entry name" value="KISc_KLP2_like"/>
    <property type="match status" value="1"/>
</dbReference>
<dbReference type="GO" id="GO:0003777">
    <property type="term" value="F:microtubule motor activity"/>
    <property type="evidence" value="ECO:0007669"/>
    <property type="project" value="InterPro"/>
</dbReference>
<dbReference type="PANTHER" id="PTHR37739:SF18">
    <property type="entry name" value="KINESIN-LIKE PROTEIN KIN-12C"/>
    <property type="match status" value="1"/>
</dbReference>
<dbReference type="GO" id="GO:0007018">
    <property type="term" value="P:microtubule-based movement"/>
    <property type="evidence" value="ECO:0007669"/>
    <property type="project" value="InterPro"/>
</dbReference>
<dbReference type="InterPro" id="IPR027417">
    <property type="entry name" value="P-loop_NTPase"/>
</dbReference>
<evidence type="ECO:0000256" key="9">
    <source>
        <dbReference type="SAM" id="MobiDB-lite"/>
    </source>
</evidence>
<keyword evidence="12" id="KW-1185">Reference proteome</keyword>
<dbReference type="Proteomes" id="UP000826271">
    <property type="component" value="Unassembled WGS sequence"/>
</dbReference>
<feature type="compositionally biased region" description="Polar residues" evidence="9">
    <location>
        <begin position="45"/>
        <end position="57"/>
    </location>
</feature>
<comment type="caution">
    <text evidence="11">The sequence shown here is derived from an EMBL/GenBank/DDBJ whole genome shotgun (WGS) entry which is preliminary data.</text>
</comment>
<feature type="region of interest" description="Disordered" evidence="9">
    <location>
        <begin position="90"/>
        <end position="124"/>
    </location>
</feature>
<dbReference type="PROSITE" id="PS00411">
    <property type="entry name" value="KINESIN_MOTOR_1"/>
    <property type="match status" value="1"/>
</dbReference>
<dbReference type="PROSITE" id="PS50067">
    <property type="entry name" value="KINESIN_MOTOR_2"/>
    <property type="match status" value="1"/>
</dbReference>
<comment type="similarity">
    <text evidence="6">Belongs to the TRAFAC class myosin-kinesin ATPase superfamily. Kinesin family. KIN-12 subfamily.</text>
</comment>
<feature type="coiled-coil region" evidence="8">
    <location>
        <begin position="2162"/>
        <end position="2252"/>
    </location>
</feature>
<sequence>MSNDASSARSNHRKLPLSLPNENEFETSSNQIPLLPSRPPLNSIPDPSQYQSKTPPQQFHHGDSSKAASTSKKSEGITHTQLISSFIKTPTVHNKGKSPHSEPNSAHSTPIRSGPRLSNIGAAPGGCTLSRLPLQSSNAVGRAGAFPRVSRGISIGIPEQISAHVPNFELEEDPLFWKDHNVQVLIRIRPLNSTEMMSQGYRKCLHQESAQTVVWLGQPESRFTFDHIACESVSQEKLFRVAGLPMVDNCISGYNSCMFAYGQTGSGKTYTMMGEFDKMDGELSNDCGITPRIFEYLFTRITKEEESRKHERLTFSCKCSFLEIYNEQITDLLEPSSTNLQLREDSKKGVYVENLTEYNIGTVNDVLQLLQQGAVNRKIAATHMNSESSRSHSVFTCIIESRWEKDSMAHFRFGRLNLVDLAGSERQKSSGAEGDRLREAANINKSLSTLGLVIMSLVDLAHGKHRHVPYRDSRLTFLLQDSLGGNSKTTIIANVSPSTCSANETLSTLKFAQRAKLIQNNAKINEDASGNVIALQQQIQQLKGQLSFLMKHQHASELLDFAPSPRKYSLCYLPERYELNEELNMYDEPNTPKGEIMKMKAFKATLLGSLRREKLAELEVKRLKAEIEHLNHLAHQREEEAQCTKMMLRFREEKIKRMETLSNGLISADKFSLDENNALKEENLLLQAKIEKNPEVTRFALENIRLLEQIKMFQDFYEKGERETLLAEISELRNQLLESLELETSYLHHQFSPMKRNQETGNSKELERCKDMNSKLIREVDELRYQLENGMNCSQDTSNSIENVLPRSDSVDEATSSNLPGDEVIYEKSDKQMEYILDLQCGNVQKRLMDAQSLIETMRLGQFQLIRELESFQTENECLKKMLHIKEIPQKGVEAKQEDYRRKQSGIGNQDPTVPGSDDTSIAVLQSKLDKLSRDLNEAEILNQKYVEDHATRLSQDHQTELVRNEVEMETTKAIIELQEEMDRLQSEFQEQLCSMAEQNLSLQNSVAAKENELRTLSTEWERATLELTTFLIDGSRSLRDASRQIKCISSSFPNVKYWISEHVERAAKRCLEKEETILVLQKSLEDAQMAVMEMEQKLYSLKGATIALTEFQQPQKSSSIEEIQFSTMSNEPTEENEFPENKTLSKKGQIIHNQANAPILVENRSNYPTSTLSGIVERNLPLAHTNVFERTDVDDQIKLTRLILSEIEEAVNGSYSDAEAHWFHLNSDIHNAVTLYKELVQNLLNDVSDMRKDINELKKNRGSLQFSNDTSQLHVPLKHENQLQMLEQIRNELVETNGRLNAMNACFHKVINMHCNLDSTEDLSETDGWTTDCSSLCSYSSVGSVDDDDKSSTSEKHRCTSKTTEQTLDLISDEGSTLSHRRSVLLLRHEFRKTYGAFVKLNNHLMTVYGGKMDQNRTADILSFPDPHAIEKLKEQGRDGHDEPTSQRVETGSQTFEELAVARKHSPPSSFFAKFEEAYATIKEADYMLRAMLTANENANMMTAMWKQAREELMSDKASLTEEIKQLKSCILLRDGEKEVLQDEIQSSLREKANILSLLEEHLPPIQTGVRELSETASGDATQVVEETQAFFCRLRSSLEDLMCKEMQKDISIFVLQCQMRDHLHRLGRLNTVSNSDKSALLEHSLIADKLEISHLSQDDNSVFHPLECESKGDQIAYVLGREIKELDLVHDDTVHKNSDLKRELERKDILLKGLLFDFSLLQELASSKNDIKYELEKLIVALSKVQNELEVKTVQLDDLLVQNTNLQGCLAEAEQALFNSNSELDQAKGTLNILSEQNAELKGLLQDLYLKNSEAEHLLEEQREVIESLEKEIIRVSSSSDKQLAPSLKDIEDNLTRVTAERDELLEKLISLQDKLDMACALGDENQAIAVEARQESEASKMYAEQKEEEVKILEHSVEELESTINVLEKKVHEMEEEVEKQRLIRDSLEVQLQALKHRLLTVEDLTESMTSEKSSLSVPEDQLSRKLHFKSLEVNEVRGRIKFLEEENTKQAKEIKQFKDYISELVLHAEAQASQFQQKYKALETMLHKVNTDSSNVSAAPTLERSDKTSTKTRGSSSPFRCIAGLVQHMNQEKDQELSIARLRIEELEAQAASRHREVCMLNARLATAESMTHDVIRDLLSVKLDLSNYANIIDQHQLQKLIEEAQHQRQEYFAMEHEIVNLRSQIDDLLEERERCLLEINKSKSDQLGTQIFLEQLKERDQMLIAQNDMLKMDKSNLQKRVAELDDMVKKLITIQDSQPHNRPQRRNSLSMPYGSDLDERLTHSQKVLSRINNQLAQYGRPEGTCPHDKMDRHGNEVKFRKQKP</sequence>